<keyword evidence="3" id="KW-1185">Reference proteome</keyword>
<protein>
    <submittedName>
        <fullName evidence="2">Uncharacterized protein</fullName>
    </submittedName>
</protein>
<feature type="coiled-coil region" evidence="1">
    <location>
        <begin position="142"/>
        <end position="176"/>
    </location>
</feature>
<reference evidence="2" key="1">
    <citation type="submission" date="2021-09" db="EMBL/GenBank/DDBJ databases">
        <authorList>
            <consortium name="AG Swart"/>
            <person name="Singh M."/>
            <person name="Singh A."/>
            <person name="Seah K."/>
            <person name="Emmerich C."/>
        </authorList>
    </citation>
    <scope>NUCLEOTIDE SEQUENCE</scope>
    <source>
        <strain evidence="2">ATCC30299</strain>
    </source>
</reference>
<gene>
    <name evidence="2" type="ORF">BSTOLATCC_MIC43383</name>
</gene>
<feature type="coiled-coil region" evidence="1">
    <location>
        <begin position="284"/>
        <end position="345"/>
    </location>
</feature>
<dbReference type="AlphaFoldDB" id="A0AAU9JMY1"/>
<proteinExistence type="predicted"/>
<accession>A0AAU9JMY1</accession>
<feature type="coiled-coil region" evidence="1">
    <location>
        <begin position="215"/>
        <end position="242"/>
    </location>
</feature>
<keyword evidence="1" id="KW-0175">Coiled coil</keyword>
<evidence type="ECO:0000256" key="1">
    <source>
        <dbReference type="SAM" id="Coils"/>
    </source>
</evidence>
<evidence type="ECO:0000313" key="2">
    <source>
        <dbReference type="EMBL" id="CAG9327344.1"/>
    </source>
</evidence>
<feature type="coiled-coil region" evidence="1">
    <location>
        <begin position="372"/>
        <end position="431"/>
    </location>
</feature>
<name>A0AAU9JMY1_9CILI</name>
<organism evidence="2 3">
    <name type="scientific">Blepharisma stoltei</name>
    <dbReference type="NCBI Taxonomy" id="1481888"/>
    <lineage>
        <taxon>Eukaryota</taxon>
        <taxon>Sar</taxon>
        <taxon>Alveolata</taxon>
        <taxon>Ciliophora</taxon>
        <taxon>Postciliodesmatophora</taxon>
        <taxon>Heterotrichea</taxon>
        <taxon>Heterotrichida</taxon>
        <taxon>Blepharismidae</taxon>
        <taxon>Blepharisma</taxon>
    </lineage>
</organism>
<sequence length="523" mass="61611">MSSRISNKDEKSIFARTEVRLEEADKLPMVSRTPKTASSSRKLLTTQSFRTFSGPRKPGTSWADFFERNINSPKHMQSTEIQASLNQISQEIAEMYSSGPSTQRSTTAMTWQFTRNISKELENLEFVVLTKKKEYNIIHNDVIKKEKGLKELENELEMLEKKVEQQDELNEILECRKAEHNEVINGLFNEYYYFETLNLMLESRKEALGFTVKPVIDMRDDLSKLEKKISDTSKEFAKLKEDAEIVSSQAEDIKNGIEEAKMFHENDKNEQFNIFRHKEVMFNILQQEHKHNQLKQKYLNYQKKLQMLIPIRDKIEHDERLKEKRMEVKKQNEREEEKFREIQQATSISSVNDLYAYYQYLQKNETQLNATLKESLAKMELLNHERNQLNHELNEIILQREEDRHINLREIEKIEESLKQRNKQMDDNERVLDKLIGLVSAACGAVTRLASQVLENSESIDVKPRNVVKYLNNCAAKLEEKLQVVFSSRVQWQEESINTTYKYKSPPVWLKLSTLQTSPREQI</sequence>
<evidence type="ECO:0000313" key="3">
    <source>
        <dbReference type="Proteomes" id="UP001162131"/>
    </source>
</evidence>
<comment type="caution">
    <text evidence="2">The sequence shown here is derived from an EMBL/GenBank/DDBJ whole genome shotgun (WGS) entry which is preliminary data.</text>
</comment>
<dbReference type="Proteomes" id="UP001162131">
    <property type="component" value="Unassembled WGS sequence"/>
</dbReference>
<dbReference type="EMBL" id="CAJZBQ010000043">
    <property type="protein sequence ID" value="CAG9327344.1"/>
    <property type="molecule type" value="Genomic_DNA"/>
</dbReference>